<gene>
    <name evidence="2" type="ORF">I5776_02145</name>
</gene>
<feature type="region of interest" description="Disordered" evidence="1">
    <location>
        <begin position="175"/>
        <end position="287"/>
    </location>
</feature>
<name>A0ABX7E638_9BACI</name>
<sequence length="287" mass="32051">MLKRTLPFILILYIVFNATWIHPSIAESTSSEGFIIEADRVEGIISLPSIVTGETSHSPKKVMLRLCFEKSTIYGMRLTKINAGITMQMTSNGPDELSKMCADVTKLTFDEIYIPRVGEVGLKNIRLVAHKQTADLASLPNLDVRFAQNNFQTTSDSEEHLKLLNEKLTALLKENPDQHTFPITMDDLLNGKKDPEGEETNDPNKDTQKDETKTEDNSKKEEPKEKNEDNSQKDDAADQPKEDSQQDEDPPTDGTQNSDEKSQQTDNPKNGGTDDNNTIVTDPSNNP</sequence>
<accession>A0ABX7E638</accession>
<feature type="compositionally biased region" description="Polar residues" evidence="1">
    <location>
        <begin position="264"/>
        <end position="287"/>
    </location>
</feature>
<evidence type="ECO:0000313" key="3">
    <source>
        <dbReference type="Proteomes" id="UP000595691"/>
    </source>
</evidence>
<keyword evidence="3" id="KW-1185">Reference proteome</keyword>
<feature type="compositionally biased region" description="Basic and acidic residues" evidence="1">
    <location>
        <begin position="202"/>
        <end position="244"/>
    </location>
</feature>
<reference evidence="2 3" key="1">
    <citation type="submission" date="2020-11" db="EMBL/GenBank/DDBJ databases">
        <title>Taxonomic evaluation of the Bacillus sporothermodurans group of bacteria based on whole genome sequences.</title>
        <authorList>
            <person name="Fiedler G."/>
            <person name="Herbstmann A.-D."/>
            <person name="Doll E."/>
            <person name="Wenning M."/>
            <person name="Brinks E."/>
            <person name="Kabisch J."/>
            <person name="Breitenwieser F."/>
            <person name="Lappann M."/>
            <person name="Boehnlein C."/>
            <person name="Franz C."/>
        </authorList>
    </citation>
    <scope>NUCLEOTIDE SEQUENCE [LARGE SCALE GENOMIC DNA]</scope>
    <source>
        <strain evidence="2 3">JCM 19841</strain>
    </source>
</reference>
<organism evidence="2 3">
    <name type="scientific">Heyndrickxia vini</name>
    <dbReference type="NCBI Taxonomy" id="1476025"/>
    <lineage>
        <taxon>Bacteria</taxon>
        <taxon>Bacillati</taxon>
        <taxon>Bacillota</taxon>
        <taxon>Bacilli</taxon>
        <taxon>Bacillales</taxon>
        <taxon>Bacillaceae</taxon>
        <taxon>Heyndrickxia</taxon>
    </lineage>
</organism>
<dbReference type="EMBL" id="CP065425">
    <property type="protein sequence ID" value="QQZ09802.1"/>
    <property type="molecule type" value="Genomic_DNA"/>
</dbReference>
<evidence type="ECO:0000256" key="1">
    <source>
        <dbReference type="SAM" id="MobiDB-lite"/>
    </source>
</evidence>
<protein>
    <submittedName>
        <fullName evidence="2">Uncharacterized protein</fullName>
    </submittedName>
</protein>
<evidence type="ECO:0000313" key="2">
    <source>
        <dbReference type="EMBL" id="QQZ09802.1"/>
    </source>
</evidence>
<dbReference type="Proteomes" id="UP000595691">
    <property type="component" value="Chromosome"/>
</dbReference>
<proteinExistence type="predicted"/>
<dbReference type="RefSeq" id="WP_202778759.1">
    <property type="nucleotide sequence ID" value="NZ_CP065425.1"/>
</dbReference>